<feature type="domain" description="Pyruvate kinase barrel" evidence="18">
    <location>
        <begin position="7"/>
        <end position="329"/>
    </location>
</feature>
<comment type="caution">
    <text evidence="20">The sequence shown here is derived from an EMBL/GenBank/DDBJ whole genome shotgun (WGS) entry which is preliminary data.</text>
</comment>
<dbReference type="InterPro" id="IPR015793">
    <property type="entry name" value="Pyrv_Knase_brl"/>
</dbReference>
<dbReference type="UniPathway" id="UPA00109">
    <property type="reaction ID" value="UER00188"/>
</dbReference>
<evidence type="ECO:0000256" key="5">
    <source>
        <dbReference type="ARBA" id="ARBA00012142"/>
    </source>
</evidence>
<evidence type="ECO:0000256" key="15">
    <source>
        <dbReference type="ARBA" id="ARBA00023317"/>
    </source>
</evidence>
<evidence type="ECO:0000256" key="2">
    <source>
        <dbReference type="ARBA" id="ARBA00001958"/>
    </source>
</evidence>
<dbReference type="NCBIfam" id="TIGR01064">
    <property type="entry name" value="pyruv_kin"/>
    <property type="match status" value="1"/>
</dbReference>
<dbReference type="InterPro" id="IPR001697">
    <property type="entry name" value="Pyr_Knase"/>
</dbReference>
<dbReference type="SUPFAM" id="SSF51621">
    <property type="entry name" value="Phosphoenolpyruvate/pyruvate domain"/>
    <property type="match status" value="1"/>
</dbReference>
<keyword evidence="11" id="KW-0067">ATP-binding</keyword>
<feature type="domain" description="Pyruvate kinase C-terminal" evidence="19">
    <location>
        <begin position="363"/>
        <end position="474"/>
    </location>
</feature>
<dbReference type="Gene3D" id="2.40.33.10">
    <property type="entry name" value="PK beta-barrel domain-like"/>
    <property type="match status" value="1"/>
</dbReference>
<dbReference type="InterPro" id="IPR036918">
    <property type="entry name" value="Pyrv_Knase_C_sf"/>
</dbReference>
<evidence type="ECO:0000256" key="13">
    <source>
        <dbReference type="ARBA" id="ARBA00022958"/>
    </source>
</evidence>
<reference evidence="20" key="1">
    <citation type="submission" date="2020-08" db="EMBL/GenBank/DDBJ databases">
        <title>Genome public.</title>
        <authorList>
            <person name="Liu C."/>
            <person name="Sun Q."/>
        </authorList>
    </citation>
    <scope>NUCLEOTIDE SEQUENCE</scope>
    <source>
        <strain evidence="20">NSJ-52</strain>
    </source>
</reference>
<keyword evidence="14 17" id="KW-0324">Glycolysis</keyword>
<dbReference type="InterPro" id="IPR011037">
    <property type="entry name" value="Pyrv_Knase-like_insert_dom_sf"/>
</dbReference>
<sequence>MSSMSDMRKTKIICTLGPAVDDEDMIRKLILAGMNAARFNFSHGTHESHLAQLQKLRHVRDELGLPVAAILDTKGPEIRIKTFQDGRIELQKGDTFTLTTADCEGGTDKVSVTYLNLHKEVAPGNHILVDDGLIDLLVEKIDGQEIVCTVENGGPLSNNKSINIPDVHILLPSLTEKDKEDLKFAVEQDFDFIAASFVRKAGDVEDIRAYLNECGGQNIRIISKIENREGVDNLDAIIDVSDGVMVARGDLGVEIPAHEVPILQKKMIKATTMAGKPVITATQMLDSMMRNPRPTRAEVSDVANAVFDGTSCVMLSGETAGGKYPIEAVEAMASTVSAAEDAIDYWGRFRERTYITGATTINDAITHTCCMTAMDLDAKAILAPTQSGYTAKVISRFRPACPIIAVCQNEKVRRQLSISWGVHSYLTGFVDSTDRLFSMSVDVARKEGVANVGDTVVITAGVPIGKSGTTNLIKAQVVGEGF</sequence>
<keyword evidence="8" id="KW-0479">Metal-binding</keyword>
<proteinExistence type="inferred from homology"/>
<comment type="pathway">
    <text evidence="3 17">Carbohydrate degradation; glycolysis; pyruvate from D-glyceraldehyde 3-phosphate: step 5/5.</text>
</comment>
<dbReference type="FunFam" id="3.20.20.60:FF:000001">
    <property type="entry name" value="Pyruvate kinase"/>
    <property type="match status" value="1"/>
</dbReference>
<dbReference type="FunFam" id="2.40.33.10:FF:000001">
    <property type="entry name" value="Pyruvate kinase"/>
    <property type="match status" value="1"/>
</dbReference>
<dbReference type="GO" id="GO:0000287">
    <property type="term" value="F:magnesium ion binding"/>
    <property type="evidence" value="ECO:0007669"/>
    <property type="project" value="UniProtKB-UniRule"/>
</dbReference>
<comment type="catalytic activity">
    <reaction evidence="17">
        <text>pyruvate + ATP = phosphoenolpyruvate + ADP + H(+)</text>
        <dbReference type="Rhea" id="RHEA:18157"/>
        <dbReference type="ChEBI" id="CHEBI:15361"/>
        <dbReference type="ChEBI" id="CHEBI:15378"/>
        <dbReference type="ChEBI" id="CHEBI:30616"/>
        <dbReference type="ChEBI" id="CHEBI:58702"/>
        <dbReference type="ChEBI" id="CHEBI:456216"/>
        <dbReference type="EC" id="2.7.1.40"/>
    </reaction>
</comment>
<comment type="cofactor">
    <cofactor evidence="2">
        <name>K(+)</name>
        <dbReference type="ChEBI" id="CHEBI:29103"/>
    </cofactor>
</comment>
<name>A0A8J6JNU2_9FIRM</name>
<keyword evidence="13" id="KW-0630">Potassium</keyword>
<evidence type="ECO:0000256" key="4">
    <source>
        <dbReference type="ARBA" id="ARBA00008663"/>
    </source>
</evidence>
<keyword evidence="10 17" id="KW-0418">Kinase</keyword>
<gene>
    <name evidence="20" type="primary">pyk</name>
    <name evidence="20" type="ORF">H8S62_15515</name>
</gene>
<dbReference type="Proteomes" id="UP000607645">
    <property type="component" value="Unassembled WGS sequence"/>
</dbReference>
<evidence type="ECO:0000259" key="18">
    <source>
        <dbReference type="Pfam" id="PF00224"/>
    </source>
</evidence>
<dbReference type="InterPro" id="IPR015813">
    <property type="entry name" value="Pyrv/PenolPyrv_kinase-like_dom"/>
</dbReference>
<evidence type="ECO:0000256" key="9">
    <source>
        <dbReference type="ARBA" id="ARBA00022741"/>
    </source>
</evidence>
<dbReference type="GO" id="GO:0030955">
    <property type="term" value="F:potassium ion binding"/>
    <property type="evidence" value="ECO:0007669"/>
    <property type="project" value="UniProtKB-UniRule"/>
</dbReference>
<keyword evidence="12 17" id="KW-0460">Magnesium</keyword>
<evidence type="ECO:0000256" key="16">
    <source>
        <dbReference type="NCBIfam" id="TIGR01064"/>
    </source>
</evidence>
<evidence type="ECO:0000256" key="6">
    <source>
        <dbReference type="ARBA" id="ARBA00018587"/>
    </source>
</evidence>
<dbReference type="SUPFAM" id="SSF52935">
    <property type="entry name" value="PK C-terminal domain-like"/>
    <property type="match status" value="1"/>
</dbReference>
<dbReference type="PRINTS" id="PR01050">
    <property type="entry name" value="PYRUVTKNASE"/>
</dbReference>
<dbReference type="Gene3D" id="3.40.1380.20">
    <property type="entry name" value="Pyruvate kinase, C-terminal domain"/>
    <property type="match status" value="1"/>
</dbReference>
<evidence type="ECO:0000256" key="3">
    <source>
        <dbReference type="ARBA" id="ARBA00004997"/>
    </source>
</evidence>
<organism evidence="20 21">
    <name type="scientific">Lawsonibacter faecis</name>
    <dbReference type="NCBI Taxonomy" id="2763052"/>
    <lineage>
        <taxon>Bacteria</taxon>
        <taxon>Bacillati</taxon>
        <taxon>Bacillota</taxon>
        <taxon>Clostridia</taxon>
        <taxon>Eubacteriales</taxon>
        <taxon>Oscillospiraceae</taxon>
        <taxon>Lawsonibacter</taxon>
    </lineage>
</organism>
<evidence type="ECO:0000256" key="10">
    <source>
        <dbReference type="ARBA" id="ARBA00022777"/>
    </source>
</evidence>
<dbReference type="AlphaFoldDB" id="A0A8J6JNU2"/>
<dbReference type="GO" id="GO:0005524">
    <property type="term" value="F:ATP binding"/>
    <property type="evidence" value="ECO:0007669"/>
    <property type="project" value="UniProtKB-KW"/>
</dbReference>
<dbReference type="NCBIfam" id="NF004978">
    <property type="entry name" value="PRK06354.1"/>
    <property type="match status" value="1"/>
</dbReference>
<dbReference type="PROSITE" id="PS00110">
    <property type="entry name" value="PYRUVATE_KINASE"/>
    <property type="match status" value="1"/>
</dbReference>
<evidence type="ECO:0000256" key="11">
    <source>
        <dbReference type="ARBA" id="ARBA00022840"/>
    </source>
</evidence>
<dbReference type="InterPro" id="IPR018209">
    <property type="entry name" value="Pyrv_Knase_AS"/>
</dbReference>
<evidence type="ECO:0000256" key="14">
    <source>
        <dbReference type="ARBA" id="ARBA00023152"/>
    </source>
</evidence>
<dbReference type="GO" id="GO:0016301">
    <property type="term" value="F:kinase activity"/>
    <property type="evidence" value="ECO:0007669"/>
    <property type="project" value="UniProtKB-KW"/>
</dbReference>
<dbReference type="InterPro" id="IPR040442">
    <property type="entry name" value="Pyrv_kinase-like_dom_sf"/>
</dbReference>
<evidence type="ECO:0000256" key="8">
    <source>
        <dbReference type="ARBA" id="ARBA00022723"/>
    </source>
</evidence>
<comment type="cofactor">
    <cofactor evidence="1">
        <name>Mg(2+)</name>
        <dbReference type="ChEBI" id="CHEBI:18420"/>
    </cofactor>
</comment>
<dbReference type="GO" id="GO:0004743">
    <property type="term" value="F:pyruvate kinase activity"/>
    <property type="evidence" value="ECO:0007669"/>
    <property type="project" value="UniProtKB-UniRule"/>
</dbReference>
<comment type="similarity">
    <text evidence="4 17">Belongs to the pyruvate kinase family.</text>
</comment>
<protein>
    <recommendedName>
        <fullName evidence="6 16">Pyruvate kinase</fullName>
        <ecNumber evidence="5 16">2.7.1.40</ecNumber>
    </recommendedName>
</protein>
<evidence type="ECO:0000313" key="21">
    <source>
        <dbReference type="Proteomes" id="UP000607645"/>
    </source>
</evidence>
<evidence type="ECO:0000259" key="19">
    <source>
        <dbReference type="Pfam" id="PF02887"/>
    </source>
</evidence>
<accession>A0A8J6JNU2</accession>
<dbReference type="PANTHER" id="PTHR11817">
    <property type="entry name" value="PYRUVATE KINASE"/>
    <property type="match status" value="1"/>
</dbReference>
<dbReference type="NCBIfam" id="NF004491">
    <property type="entry name" value="PRK05826.1"/>
    <property type="match status" value="1"/>
</dbReference>
<dbReference type="SUPFAM" id="SSF50800">
    <property type="entry name" value="PK beta-barrel domain-like"/>
    <property type="match status" value="1"/>
</dbReference>
<keyword evidence="9" id="KW-0547">Nucleotide-binding</keyword>
<dbReference type="Pfam" id="PF02887">
    <property type="entry name" value="PK_C"/>
    <property type="match status" value="1"/>
</dbReference>
<keyword evidence="15 20" id="KW-0670">Pyruvate</keyword>
<keyword evidence="21" id="KW-1185">Reference proteome</keyword>
<dbReference type="EMBL" id="JACOPQ010000015">
    <property type="protein sequence ID" value="MBC5738419.1"/>
    <property type="molecule type" value="Genomic_DNA"/>
</dbReference>
<evidence type="ECO:0000313" key="20">
    <source>
        <dbReference type="EMBL" id="MBC5738419.1"/>
    </source>
</evidence>
<keyword evidence="7 17" id="KW-0808">Transferase</keyword>
<dbReference type="InterPro" id="IPR015795">
    <property type="entry name" value="Pyrv_Knase_C"/>
</dbReference>
<dbReference type="Pfam" id="PF00224">
    <property type="entry name" value="PK"/>
    <property type="match status" value="1"/>
</dbReference>
<dbReference type="Gene3D" id="3.20.20.60">
    <property type="entry name" value="Phosphoenolpyruvate-binding domains"/>
    <property type="match status" value="1"/>
</dbReference>
<evidence type="ECO:0000256" key="1">
    <source>
        <dbReference type="ARBA" id="ARBA00001946"/>
    </source>
</evidence>
<evidence type="ECO:0000256" key="17">
    <source>
        <dbReference type="RuleBase" id="RU000504"/>
    </source>
</evidence>
<evidence type="ECO:0000256" key="12">
    <source>
        <dbReference type="ARBA" id="ARBA00022842"/>
    </source>
</evidence>
<evidence type="ECO:0000256" key="7">
    <source>
        <dbReference type="ARBA" id="ARBA00022679"/>
    </source>
</evidence>
<dbReference type="EC" id="2.7.1.40" evidence="5 16"/>
<dbReference type="GO" id="GO:0006950">
    <property type="term" value="P:response to stress"/>
    <property type="evidence" value="ECO:0007669"/>
    <property type="project" value="UniProtKB-ARBA"/>
</dbReference>
<dbReference type="InterPro" id="IPR015806">
    <property type="entry name" value="Pyrv_Knase_insert_dom_sf"/>
</dbReference>